<accession>R7YK00</accession>
<dbReference type="Proteomes" id="UP000016924">
    <property type="component" value="Unassembled WGS sequence"/>
</dbReference>
<protein>
    <submittedName>
        <fullName evidence="1">Uncharacterized protein</fullName>
    </submittedName>
</protein>
<sequence>MGKAYSRLRRSEEASSLGDSLCVNPRQASMCLTVIAHEVLADMTTALNSVVSSLDMLSDLANPVGMPNTQDRETLDFDYIMTRYLETPEEYERVALGIERGSLWTSLVGEEAEGWLWVIGT</sequence>
<evidence type="ECO:0000313" key="2">
    <source>
        <dbReference type="Proteomes" id="UP000016924"/>
    </source>
</evidence>
<gene>
    <name evidence="1" type="ORF">W97_01338</name>
</gene>
<dbReference type="AlphaFoldDB" id="R7YK00"/>
<dbReference type="GeneID" id="19898649"/>
<dbReference type="HOGENOM" id="CLU_2037933_0_0_1"/>
<proteinExistence type="predicted"/>
<dbReference type="RefSeq" id="XP_007777436.1">
    <property type="nucleotide sequence ID" value="XM_007779246.1"/>
</dbReference>
<name>R7YK00_CONA1</name>
<dbReference type="EMBL" id="JH767557">
    <property type="protein sequence ID" value="EON62119.1"/>
    <property type="molecule type" value="Genomic_DNA"/>
</dbReference>
<keyword evidence="2" id="KW-1185">Reference proteome</keyword>
<evidence type="ECO:0000313" key="1">
    <source>
        <dbReference type="EMBL" id="EON62119.1"/>
    </source>
</evidence>
<reference evidence="2" key="1">
    <citation type="submission" date="2012-06" db="EMBL/GenBank/DDBJ databases">
        <title>The genome sequence of Coniosporium apollinis CBS 100218.</title>
        <authorList>
            <consortium name="The Broad Institute Genome Sequencing Platform"/>
            <person name="Cuomo C."/>
            <person name="Gorbushina A."/>
            <person name="Noack S."/>
            <person name="Walker B."/>
            <person name="Young S.K."/>
            <person name="Zeng Q."/>
            <person name="Gargeya S."/>
            <person name="Fitzgerald M."/>
            <person name="Haas B."/>
            <person name="Abouelleil A."/>
            <person name="Alvarado L."/>
            <person name="Arachchi H.M."/>
            <person name="Berlin A.M."/>
            <person name="Chapman S.B."/>
            <person name="Goldberg J."/>
            <person name="Griggs A."/>
            <person name="Gujja S."/>
            <person name="Hansen M."/>
            <person name="Howarth C."/>
            <person name="Imamovic A."/>
            <person name="Larimer J."/>
            <person name="McCowan C."/>
            <person name="Montmayeur A."/>
            <person name="Murphy C."/>
            <person name="Neiman D."/>
            <person name="Pearson M."/>
            <person name="Priest M."/>
            <person name="Roberts A."/>
            <person name="Saif S."/>
            <person name="Shea T."/>
            <person name="Sisk P."/>
            <person name="Sykes S."/>
            <person name="Wortman J."/>
            <person name="Nusbaum C."/>
            <person name="Birren B."/>
        </authorList>
    </citation>
    <scope>NUCLEOTIDE SEQUENCE [LARGE SCALE GENOMIC DNA]</scope>
    <source>
        <strain evidence="2">CBS 100218</strain>
    </source>
</reference>
<organism evidence="1 2">
    <name type="scientific">Coniosporium apollinis (strain CBS 100218)</name>
    <name type="common">Rock-inhabiting black yeast</name>
    <dbReference type="NCBI Taxonomy" id="1168221"/>
    <lineage>
        <taxon>Eukaryota</taxon>
        <taxon>Fungi</taxon>
        <taxon>Dikarya</taxon>
        <taxon>Ascomycota</taxon>
        <taxon>Pezizomycotina</taxon>
        <taxon>Dothideomycetes</taxon>
        <taxon>Dothideomycetes incertae sedis</taxon>
        <taxon>Coniosporium</taxon>
    </lineage>
</organism>